<dbReference type="Pfam" id="PF04438">
    <property type="entry name" value="zf-HIT"/>
    <property type="match status" value="1"/>
</dbReference>
<evidence type="ECO:0000256" key="3">
    <source>
        <dbReference type="ARBA" id="ARBA00022771"/>
    </source>
</evidence>
<comment type="similarity">
    <text evidence="6">Belongs to the BCD1 family.</text>
</comment>
<feature type="region of interest" description="Disordered" evidence="8">
    <location>
        <begin position="277"/>
        <end position="362"/>
    </location>
</feature>
<dbReference type="KEGG" id="cal:CAALFM_C207040WA"/>
<dbReference type="PANTHER" id="PTHR13483">
    <property type="entry name" value="BOX C_D SNORNA PROTEIN 1-RELATED"/>
    <property type="match status" value="1"/>
</dbReference>
<dbReference type="Proteomes" id="UP000000559">
    <property type="component" value="Chromosome 2"/>
</dbReference>
<sequence>MDFEEETTVCTICHENKSKYTCPACEIKTCSLSCYNKHKYERDCTGKVDSNKYLNRNELAADPVHLNRDYNFLNNVDRKIHVGKEDIVKSAKNVFKRTRNQSQASGNKRYKRNEEDNTDKRITAVKKIFLNDPNISIKRENTLIVSLPIGMSRSNTNKTGFDKKLNSFVWTIEWIMLNEQGEQVTKFISYRLKESLVLQDSVPMNIINNKFTKPVEKCYLKFYLHDVIHKGKMIRLNGGDKISDVLKDKIVLEYPTIYVAANDECLQDRIIDSLQLAEEEEDDTTDSSEDDSSDSESDDDDSDSGSETSSIGDGSGEDNDSDSAPEETSSKLPPFSQKFFEASAEPKPIIEEIGSNKTVEEP</sequence>
<dbReference type="EMBL" id="CP017624">
    <property type="protein sequence ID" value="AOW27704.1"/>
    <property type="molecule type" value="Genomic_DNA"/>
</dbReference>
<dbReference type="InterPro" id="IPR007529">
    <property type="entry name" value="Znf_HIT"/>
</dbReference>
<dbReference type="SMR" id="A0A1D8PHU3"/>
<accession>A0A1D8PHU3</accession>
<evidence type="ECO:0000313" key="11">
    <source>
        <dbReference type="EMBL" id="AOW27704.1"/>
    </source>
</evidence>
<dbReference type="GO" id="GO:0005634">
    <property type="term" value="C:nucleus"/>
    <property type="evidence" value="ECO:0000318"/>
    <property type="project" value="GO_Central"/>
</dbReference>
<dbReference type="PROSITE" id="PS51083">
    <property type="entry name" value="ZF_HIT"/>
    <property type="match status" value="1"/>
</dbReference>
<dbReference type="AlphaFoldDB" id="A0A1D8PHU3"/>
<dbReference type="InParanoid" id="A0A1D8PHU3"/>
<dbReference type="STRING" id="237561.A0A1D8PHU3"/>
<feature type="domain" description="HIT-type" evidence="9">
    <location>
        <begin position="10"/>
        <end position="44"/>
    </location>
</feature>
<evidence type="ECO:0000256" key="4">
    <source>
        <dbReference type="ARBA" id="ARBA00022833"/>
    </source>
</evidence>
<feature type="compositionally biased region" description="Acidic residues" evidence="8">
    <location>
        <begin position="315"/>
        <end position="325"/>
    </location>
</feature>
<dbReference type="SUPFAM" id="SSF144232">
    <property type="entry name" value="HIT/MYND zinc finger-like"/>
    <property type="match status" value="1"/>
</dbReference>
<dbReference type="FunCoup" id="A0A1D8PHU3">
    <property type="interactions" value="126"/>
</dbReference>
<dbReference type="Pfam" id="PF25790">
    <property type="entry name" value="BCD1"/>
    <property type="match status" value="1"/>
</dbReference>
<evidence type="ECO:0000256" key="2">
    <source>
        <dbReference type="ARBA" id="ARBA00022723"/>
    </source>
</evidence>
<dbReference type="PANTHER" id="PTHR13483:SF3">
    <property type="entry name" value="BOX C_D SNORNA PROTEIN 1"/>
    <property type="match status" value="1"/>
</dbReference>
<dbReference type="OrthoDB" id="272357at2759"/>
<dbReference type="CGD" id="CAL0000191866">
    <property type="gene designation" value="orf19.9800"/>
</dbReference>
<dbReference type="GO" id="GO:0000463">
    <property type="term" value="P:maturation of LSU-rRNA from tricistronic rRNA transcript (SSU-rRNA, 5.8S rRNA, LSU-rRNA)"/>
    <property type="evidence" value="ECO:0000318"/>
    <property type="project" value="GO_Central"/>
</dbReference>
<reference evidence="11 12" key="1">
    <citation type="journal article" date="2004" name="Proc. Natl. Acad. Sci. U.S.A.">
        <title>The diploid genome sequence of Candida albicans.</title>
        <authorList>
            <person name="Jones T."/>
            <person name="Federspiel N.A."/>
            <person name="Chibana H."/>
            <person name="Dungan J."/>
            <person name="Kalman S."/>
            <person name="Magee B.B."/>
            <person name="Newport G."/>
            <person name="Thorstenson Y.R."/>
            <person name="Agabian N."/>
            <person name="Magee P.T."/>
            <person name="Davis R.W."/>
            <person name="Scherer S."/>
        </authorList>
    </citation>
    <scope>NUCLEOTIDE SEQUENCE [LARGE SCALE GENOMIC DNA]</scope>
    <source>
        <strain evidence="12">SC5314 / ATCC MYA-2876</strain>
    </source>
</reference>
<proteinExistence type="inferred from homology"/>
<evidence type="ECO:0000313" key="12">
    <source>
        <dbReference type="Proteomes" id="UP000000559"/>
    </source>
</evidence>
<keyword evidence="1" id="KW-0597">Phosphoprotein</keyword>
<evidence type="ECO:0000313" key="10">
    <source>
        <dbReference type="CGD" id="CAL0000191866"/>
    </source>
</evidence>
<keyword evidence="12" id="KW-1185">Reference proteome</keyword>
<dbReference type="GO" id="GO:0070761">
    <property type="term" value="C:pre-snoRNP complex"/>
    <property type="evidence" value="ECO:0000318"/>
    <property type="project" value="GO_Central"/>
</dbReference>
<evidence type="ECO:0000256" key="5">
    <source>
        <dbReference type="ARBA" id="ARBA00049598"/>
    </source>
</evidence>
<evidence type="ECO:0000256" key="1">
    <source>
        <dbReference type="ARBA" id="ARBA00022553"/>
    </source>
</evidence>
<dbReference type="InterPro" id="IPR057721">
    <property type="entry name" value="BCD1_alpha/beta"/>
</dbReference>
<evidence type="ECO:0000256" key="7">
    <source>
        <dbReference type="PROSITE-ProRule" id="PRU00453"/>
    </source>
</evidence>
<organism evidence="11 12">
    <name type="scientific">Candida albicans (strain SC5314 / ATCC MYA-2876)</name>
    <name type="common">Yeast</name>
    <dbReference type="NCBI Taxonomy" id="237561"/>
    <lineage>
        <taxon>Eukaryota</taxon>
        <taxon>Fungi</taxon>
        <taxon>Dikarya</taxon>
        <taxon>Ascomycota</taxon>
        <taxon>Saccharomycotina</taxon>
        <taxon>Pichiomycetes</taxon>
        <taxon>Debaryomycetaceae</taxon>
        <taxon>Candida/Lodderomyces clade</taxon>
        <taxon>Candida</taxon>
    </lineage>
</organism>
<feature type="compositionally biased region" description="Acidic residues" evidence="8">
    <location>
        <begin position="277"/>
        <end position="304"/>
    </location>
</feature>
<protein>
    <recommendedName>
        <fullName evidence="9">HIT-type domain-containing protein</fullName>
    </recommendedName>
</protein>
<feature type="region of interest" description="Disordered" evidence="8">
    <location>
        <begin position="98"/>
        <end position="117"/>
    </location>
</feature>
<dbReference type="GeneID" id="3643499"/>
<evidence type="ECO:0000259" key="9">
    <source>
        <dbReference type="PROSITE" id="PS51083"/>
    </source>
</evidence>
<keyword evidence="3 7" id="KW-0863">Zinc-finger</keyword>
<dbReference type="RefSeq" id="XP_714850.2">
    <property type="nucleotide sequence ID" value="XM_709757.2"/>
</dbReference>
<dbReference type="InterPro" id="IPR051639">
    <property type="entry name" value="BCD1"/>
</dbReference>
<dbReference type="Gene3D" id="3.30.60.190">
    <property type="match status" value="1"/>
</dbReference>
<reference evidence="11 12" key="2">
    <citation type="journal article" date="2007" name="Genome Biol.">
        <title>Assembly of the Candida albicans genome into sixteen supercontigs aligned on the eight chromosomes.</title>
        <authorList>
            <person name="van het Hoog M."/>
            <person name="Rast T.J."/>
            <person name="Martchenko M."/>
            <person name="Grindle S."/>
            <person name="Dignard D."/>
            <person name="Hogues H."/>
            <person name="Cuomo C."/>
            <person name="Berriman M."/>
            <person name="Scherer S."/>
            <person name="Magee B.B."/>
            <person name="Whiteway M."/>
            <person name="Chibana H."/>
            <person name="Nantel A."/>
            <person name="Magee P.T."/>
        </authorList>
    </citation>
    <scope>GENOME REANNOTATION</scope>
    <source>
        <strain evidence="12">SC5314 / ATCC MYA-2876</strain>
    </source>
</reference>
<dbReference type="GO" id="GO:0000492">
    <property type="term" value="P:box C/D snoRNP assembly"/>
    <property type="evidence" value="ECO:0000318"/>
    <property type="project" value="GO_Central"/>
</dbReference>
<gene>
    <name evidence="11" type="ordered locus">CAALFM_C207040WA</name>
    <name evidence="10" type="ordered locus">orf19.9800</name>
</gene>
<dbReference type="GO" id="GO:0008270">
    <property type="term" value="F:zinc ion binding"/>
    <property type="evidence" value="ECO:0007669"/>
    <property type="project" value="UniProtKB-UniRule"/>
</dbReference>
<dbReference type="CDD" id="cd23023">
    <property type="entry name" value="zf-HIT_BCD1"/>
    <property type="match status" value="1"/>
</dbReference>
<keyword evidence="2" id="KW-0479">Metal-binding</keyword>
<keyword evidence="4" id="KW-0862">Zinc</keyword>
<evidence type="ECO:0000256" key="6">
    <source>
        <dbReference type="ARBA" id="ARBA00049654"/>
    </source>
</evidence>
<evidence type="ECO:0000256" key="8">
    <source>
        <dbReference type="SAM" id="MobiDB-lite"/>
    </source>
</evidence>
<reference evidence="11 12" key="3">
    <citation type="journal article" date="2013" name="Genome Biol.">
        <title>Assembly of a phased diploid Candida albicans genome facilitates allele-specific measurements and provides a simple model for repeat and indel structure.</title>
        <authorList>
            <person name="Muzzey D."/>
            <person name="Schwartz K."/>
            <person name="Weissman J.S."/>
            <person name="Sherlock G."/>
        </authorList>
    </citation>
    <scope>NUCLEOTIDE SEQUENCE [LARGE SCALE GENOMIC DNA]</scope>
    <source>
        <strain evidence="12">SC5314 / ATCC MYA-2876</strain>
    </source>
</reference>
<comment type="function">
    <text evidence="5">Required for box C/D snoRNAs accumulation involved in snoRNA processing, snoRNA transport to the nucleolus and ribosome biogenesis.</text>
</comment>
<dbReference type="VEuPathDB" id="FungiDB:C2_07040W_A"/>
<name>A0A1D8PHU3_CANAL</name>
<dbReference type="eggNOG" id="KOG2858">
    <property type="taxonomic scope" value="Eukaryota"/>
</dbReference>